<keyword evidence="12" id="KW-1185">Reference proteome</keyword>
<dbReference type="SUPFAM" id="SSF54277">
    <property type="entry name" value="CAD &amp; PB1 domains"/>
    <property type="match status" value="1"/>
</dbReference>
<comment type="similarity">
    <text evidence="9">Belongs to the Aux/IAA family.</text>
</comment>
<dbReference type="InterPro" id="IPR033389">
    <property type="entry name" value="AUX/IAA_dom"/>
</dbReference>
<dbReference type="Gene3D" id="3.10.20.90">
    <property type="entry name" value="Phosphatidylinositol 3-kinase Catalytic Subunit, Chain A, domain 1"/>
    <property type="match status" value="1"/>
</dbReference>
<keyword evidence="6 9" id="KW-0804">Transcription</keyword>
<dbReference type="Pfam" id="PF02309">
    <property type="entry name" value="AUX_IAA"/>
    <property type="match status" value="1"/>
</dbReference>
<dbReference type="Pfam" id="PF06507">
    <property type="entry name" value="ARF_AD"/>
    <property type="match status" value="1"/>
</dbReference>
<keyword evidence="8 9" id="KW-0927">Auxin signaling pathway</keyword>
<evidence type="ECO:0000313" key="12">
    <source>
        <dbReference type="Proteomes" id="UP001497480"/>
    </source>
</evidence>
<keyword evidence="9" id="KW-0678">Repressor</keyword>
<evidence type="ECO:0000313" key="11">
    <source>
        <dbReference type="EMBL" id="CAL0306724.1"/>
    </source>
</evidence>
<proteinExistence type="inferred from homology"/>
<comment type="similarity">
    <text evidence="2">Belongs to the ARF family.</text>
</comment>
<evidence type="ECO:0000256" key="6">
    <source>
        <dbReference type="ARBA" id="ARBA00023163"/>
    </source>
</evidence>
<keyword evidence="7 9" id="KW-0539">Nucleus</keyword>
<dbReference type="PANTHER" id="PTHR31384">
    <property type="entry name" value="AUXIN RESPONSE FACTOR 4-RELATED"/>
    <property type="match status" value="1"/>
</dbReference>
<dbReference type="Gene3D" id="2.30.30.1040">
    <property type="match status" value="1"/>
</dbReference>
<dbReference type="InterPro" id="IPR010525">
    <property type="entry name" value="ARF_dom"/>
</dbReference>
<dbReference type="FunFam" id="2.30.30.1040:FF:000001">
    <property type="entry name" value="Auxin response factor"/>
    <property type="match status" value="1"/>
</dbReference>
<comment type="subcellular location">
    <subcellularLocation>
        <location evidence="1 9">Nucleus</location>
    </subcellularLocation>
</comment>
<gene>
    <name evidence="11" type="ORF">LLUT_LOCUS7784</name>
</gene>
<accession>A0AAV1WBK0</accession>
<evidence type="ECO:0000259" key="10">
    <source>
        <dbReference type="PROSITE" id="PS51745"/>
    </source>
</evidence>
<comment type="subunit">
    <text evidence="3 9">Homodimers and heterodimers.</text>
</comment>
<feature type="domain" description="PB1" evidence="10">
    <location>
        <begin position="327"/>
        <end position="395"/>
    </location>
</feature>
<reference evidence="11 12" key="1">
    <citation type="submission" date="2024-03" db="EMBL/GenBank/DDBJ databases">
        <authorList>
            <person name="Martinez-Hernandez J."/>
        </authorList>
    </citation>
    <scope>NUCLEOTIDE SEQUENCE [LARGE SCALE GENOMIC DNA]</scope>
</reference>
<evidence type="ECO:0000256" key="3">
    <source>
        <dbReference type="ARBA" id="ARBA00011726"/>
    </source>
</evidence>
<dbReference type="EMBL" id="CAXHTB010000005">
    <property type="protein sequence ID" value="CAL0306724.1"/>
    <property type="molecule type" value="Genomic_DNA"/>
</dbReference>
<dbReference type="PANTHER" id="PTHR31384:SF79">
    <property type="entry name" value="AUXIN RESPONSE FACTOR 2"/>
    <property type="match status" value="1"/>
</dbReference>
<evidence type="ECO:0000256" key="8">
    <source>
        <dbReference type="ARBA" id="ARBA00023294"/>
    </source>
</evidence>
<evidence type="ECO:0000256" key="2">
    <source>
        <dbReference type="ARBA" id="ARBA00007853"/>
    </source>
</evidence>
<sequence length="395" mass="43957">MPFRMRFEGEEAREQRFTGTIVGIEDADPKNWPNSKWRCLKVKWDKPSNKALPDRVSPWDIEPYLAPPALNPLSMPKPKRHRPIVFPSSSDSSILTRDGASSKVSIDPLPQCGYPRVLQGQEFSGYGTNTDLSSHLSLQNQLGHVANPTKNQGKLNMMGSPWSMMMPSSLSLNPMNSNVKGVHGGDSTNQVQGNLRRSAFSEYHALHHGHKFEHPRRNLMMLPPPNTSEVVRAKDGNCKLFGFSLLSSPASSGTSMSDRNVANEPLGALHLPSQLHTTFENDQNSEDLRGSKPEDVVVVADDHEKLLQTSQSYLKNVLPKPHSTYARSYTKVHKKGVALGRSVDLTKFNSYGELVAELDQLFELGGELTSPKKDWLVVYTDNEGDMMLVGDDPWQ</sequence>
<keyword evidence="5" id="KW-0238">DNA-binding</keyword>
<dbReference type="Proteomes" id="UP001497480">
    <property type="component" value="Unassembled WGS sequence"/>
</dbReference>
<protein>
    <recommendedName>
        <fullName evidence="9">Auxin-induced protein</fullName>
    </recommendedName>
</protein>
<comment type="function">
    <text evidence="9">Aux/IAA proteins are short-lived transcriptional factors that function as repressors of early auxin response genes at low auxin concentrations.</text>
</comment>
<evidence type="ECO:0000256" key="4">
    <source>
        <dbReference type="ARBA" id="ARBA00023015"/>
    </source>
</evidence>
<evidence type="ECO:0000256" key="5">
    <source>
        <dbReference type="ARBA" id="ARBA00023125"/>
    </source>
</evidence>
<evidence type="ECO:0000256" key="9">
    <source>
        <dbReference type="RuleBase" id="RU004549"/>
    </source>
</evidence>
<name>A0AAV1WBK0_LUPLU</name>
<dbReference type="GO" id="GO:0003677">
    <property type="term" value="F:DNA binding"/>
    <property type="evidence" value="ECO:0007669"/>
    <property type="project" value="UniProtKB-KW"/>
</dbReference>
<dbReference type="AlphaFoldDB" id="A0AAV1WBK0"/>
<dbReference type="InterPro" id="IPR044835">
    <property type="entry name" value="ARF_plant"/>
</dbReference>
<dbReference type="PROSITE" id="PS51745">
    <property type="entry name" value="PB1"/>
    <property type="match status" value="1"/>
</dbReference>
<evidence type="ECO:0000256" key="1">
    <source>
        <dbReference type="ARBA" id="ARBA00004123"/>
    </source>
</evidence>
<dbReference type="GO" id="GO:0005634">
    <property type="term" value="C:nucleus"/>
    <property type="evidence" value="ECO:0007669"/>
    <property type="project" value="UniProtKB-SubCell"/>
</dbReference>
<dbReference type="InterPro" id="IPR053793">
    <property type="entry name" value="PB1-like"/>
</dbReference>
<comment type="caution">
    <text evidence="11">The sequence shown here is derived from an EMBL/GenBank/DDBJ whole genome shotgun (WGS) entry which is preliminary data.</text>
</comment>
<organism evidence="11 12">
    <name type="scientific">Lupinus luteus</name>
    <name type="common">European yellow lupine</name>
    <dbReference type="NCBI Taxonomy" id="3873"/>
    <lineage>
        <taxon>Eukaryota</taxon>
        <taxon>Viridiplantae</taxon>
        <taxon>Streptophyta</taxon>
        <taxon>Embryophyta</taxon>
        <taxon>Tracheophyta</taxon>
        <taxon>Spermatophyta</taxon>
        <taxon>Magnoliopsida</taxon>
        <taxon>eudicotyledons</taxon>
        <taxon>Gunneridae</taxon>
        <taxon>Pentapetalae</taxon>
        <taxon>rosids</taxon>
        <taxon>fabids</taxon>
        <taxon>Fabales</taxon>
        <taxon>Fabaceae</taxon>
        <taxon>Papilionoideae</taxon>
        <taxon>50 kb inversion clade</taxon>
        <taxon>genistoids sensu lato</taxon>
        <taxon>core genistoids</taxon>
        <taxon>Genisteae</taxon>
        <taxon>Lupinus</taxon>
    </lineage>
</organism>
<evidence type="ECO:0000256" key="7">
    <source>
        <dbReference type="ARBA" id="ARBA00023242"/>
    </source>
</evidence>
<dbReference type="GO" id="GO:0006355">
    <property type="term" value="P:regulation of DNA-templated transcription"/>
    <property type="evidence" value="ECO:0007669"/>
    <property type="project" value="InterPro"/>
</dbReference>
<dbReference type="GO" id="GO:0009734">
    <property type="term" value="P:auxin-activated signaling pathway"/>
    <property type="evidence" value="ECO:0007669"/>
    <property type="project" value="UniProtKB-UniRule"/>
</dbReference>
<keyword evidence="4 9" id="KW-0805">Transcription regulation</keyword>